<evidence type="ECO:0000313" key="6">
    <source>
        <dbReference type="EMBL" id="SIS51283.1"/>
    </source>
</evidence>
<evidence type="ECO:0000256" key="2">
    <source>
        <dbReference type="ARBA" id="ARBA00022737"/>
    </source>
</evidence>
<keyword evidence="1" id="KW-0732">Signal</keyword>
<gene>
    <name evidence="6" type="ORF">SAMN05421686_102138</name>
</gene>
<evidence type="ECO:0000256" key="3">
    <source>
        <dbReference type="ARBA" id="ARBA00022837"/>
    </source>
</evidence>
<accession>A0A1N7JPJ0</accession>
<dbReference type="RefSeq" id="WP_076514299.1">
    <property type="nucleotide sequence ID" value="NZ_FTOH01000002.1"/>
</dbReference>
<feature type="coiled-coil region" evidence="4">
    <location>
        <begin position="1631"/>
        <end position="1676"/>
    </location>
</feature>
<protein>
    <submittedName>
        <fullName evidence="6">Calx-beta domain-containing protein</fullName>
    </submittedName>
</protein>
<dbReference type="OrthoDB" id="6187567at2"/>
<keyword evidence="3" id="KW-0106">Calcium</keyword>
<evidence type="ECO:0000256" key="4">
    <source>
        <dbReference type="SAM" id="Coils"/>
    </source>
</evidence>
<keyword evidence="2" id="KW-0677">Repeat</keyword>
<dbReference type="PROSITE" id="PS51257">
    <property type="entry name" value="PROKAR_LIPOPROTEIN"/>
    <property type="match status" value="1"/>
</dbReference>
<keyword evidence="4" id="KW-0175">Coiled coil</keyword>
<feature type="coiled-coil region" evidence="4">
    <location>
        <begin position="1784"/>
        <end position="1819"/>
    </location>
</feature>
<reference evidence="7" key="1">
    <citation type="submission" date="2017-01" db="EMBL/GenBank/DDBJ databases">
        <authorList>
            <person name="Varghese N."/>
            <person name="Submissions S."/>
        </authorList>
    </citation>
    <scope>NUCLEOTIDE SEQUENCE [LARGE SCALE GENOMIC DNA]</scope>
    <source>
        <strain evidence="7">DSM 24913</strain>
    </source>
</reference>
<dbReference type="InterPro" id="IPR038081">
    <property type="entry name" value="CalX-like_sf"/>
</dbReference>
<dbReference type="STRING" id="484498.SAMN05421686_102138"/>
<evidence type="ECO:0000313" key="7">
    <source>
        <dbReference type="Proteomes" id="UP000185639"/>
    </source>
</evidence>
<dbReference type="GO" id="GO:0007154">
    <property type="term" value="P:cell communication"/>
    <property type="evidence" value="ECO:0007669"/>
    <property type="project" value="InterPro"/>
</dbReference>
<evidence type="ECO:0000256" key="1">
    <source>
        <dbReference type="ARBA" id="ARBA00022729"/>
    </source>
</evidence>
<dbReference type="InterPro" id="IPR003644">
    <property type="entry name" value="Calx_beta"/>
</dbReference>
<keyword evidence="7" id="KW-1185">Reference proteome</keyword>
<dbReference type="Pfam" id="PF03160">
    <property type="entry name" value="Calx-beta"/>
    <property type="match status" value="1"/>
</dbReference>
<dbReference type="Gene3D" id="2.60.40.2030">
    <property type="match status" value="1"/>
</dbReference>
<dbReference type="Proteomes" id="UP000185639">
    <property type="component" value="Unassembled WGS sequence"/>
</dbReference>
<dbReference type="GO" id="GO:0016020">
    <property type="term" value="C:membrane"/>
    <property type="evidence" value="ECO:0007669"/>
    <property type="project" value="InterPro"/>
</dbReference>
<sequence>MDRTPTNFYIAMLTCAAVLSGCDSGGGKGSDTDVPDIPDPAPTVPMVTVSGVVEKGPFQQMQVNAWGMDGSGQRTPLPAEVNGNGYSVSAPEGNIVYLEATGTFTNELNGEPQQLNQPLRAITPTDGQPQNINLFTDLAAQWSLGQSENPDAGMLKQGEQETMRLLGLSPDTDPGQLGFGNIKEGAGLNDPSVQLLLFSAFVLSKQGEFPNGGLGQAFDNFKETFGPVKGNPEGTPPLDFFGGMDPQWLLDAIITAGVLGDLPPLKLGEVPVLVCNPLCHWFDPETPSISLSGTTVYESDGSATLELSRTGTDLGDIDVTLEVTSSDAVPGEDYLTPTTTLTFAGTDRRLEIPLELIIDTQAESDEVITVSITEATDASGNDVTLGQSSATITIKDGAPALTGSAVAPTSLCLLGSGQGDELPADSAFAAPLADHCQSTADVQILLAEELPLLRLGVGLKDACSSGCSDQLLDLALTATADDGSVESVALGQFRFPATSITSFGEIAELPVVALNDNNAIELLVNAAANADDIEIKATTASDAALEVSAASPVILPLPADINFGDRTLSFDAPETDSALSCPAGSIAIRDSYGYALSSAAPDATIDVIGSACIDIATLSGNASATVTEADIDLGTWVSELPEWHFMQLDVLNGSPAGDQLASSASPLFIWDFNALQPSVTVTTYLGAEHLPFLYAISDARLTEQGLELLYSDTRLRSQAGFASNDPRANAGFSNLSPYIDGQSGKLLLTVDGITTSTTFNARGAVSAYPLGVIEWGGFTADVTNGQLAPTEAYVEYALAGQTKGCADLSCTTNGSNSYAMSAATATISAQGIVATGGTLTNDATLSWGGNSAGSAWSSADATLSGYNVTLNLPGNAPAGMDVAAEALQAHRTETTVAAPGSDDFVRGNQYPPGLTFGPEEYANAVNGQPVAGSGALLAGTDLTLTTASGSVSFDSSVATKWVVRNDGVTGVYNAEPSTLPVDATLQGYDFTFDRFAVRTRMNEVDEYNWVDGGLVLRGDAGGNGSDEGWEINFTNQIIACNGELGRSVLAQEQCGGDVCRLASWRADSTLIDMSFSSPASCASETQLIQLGLESQFLALDSPLMLSTTWNPDGTLAASEARAQGQYLLDKRDDTEGFPVQITEANLIAPMDLTEPETMRYGTVGIKGRVALPFWNALEAEGRLANTLSLAQPSAEPTVLVPEGIMSTLPVAKTEALNINLLSYLSETDSHDFTGRYEWGNTGFGFGLPVYYADTNNIEQATFLGRTWEKDLYVMDVNAGINFIEPVRTSLSFGASADFEKLREVRFQIELGKGEGLSKVDDLLITARIIDEPMIEPTFGIVNTQVERVNQFAGRGVDELLEKALLEALEQTGAAVGAALPTQEDPFDTLAGGLARLRSVPGEITNLLDERLFDPAKDAVEQVETQLRAPLRSTIEDIHDLTPTDPVPQSVYDQLDNAQAQLGTAISKIEQPFTQFDQLRSEVDGKVTEAQDIITKVENARSEIALLLTDVTDVVTAQCENTGTLGAEVNGYLESSLSSVGDLRTLAGLLQGSDLLIVVADLAADDPQVRENLLSAQQKIQSAAEEITSRLDSAEEALRNNLCSSDINILLAEANNVLTQIGTATATINASIAQVTNALNRAEVAVDTLETTLLKPLKEFKQTLDEAEQQLRTASSGSDGAALVALMDSIMNNATNGELTCIVQHDDNLSCDDIFVKVTAPVTVEIDAFRDAAISEIDTAAAQYMPDVAYLNADQLRGLLVSHIMNSQPVRDVREAVNTQLVEVMRQLQNALLTLTDKANEAVQLALQKVENEANDALDTALAPVKNIPLTSASLDGFATVAGNDLERLHIGAEWTMLPSTEGDPGNTFGAALDVVSWAANNKSASCGGGDNDSNLDVTISVLNVPANIGESELNLAKVYLGFTLDGPSPIGVAGGLRAEGEIKFTEFQIYDPAFAAGLGKEEIYLGAAAGAVFSAIQAEVAFLAGKTCNQEILMDLDPKVAQFIPLPDTGFTGAYVRGAASIPIYSNGCPLTIGAAADIGAWVLAGPPVTLGGLVGGGAYGKVGCVGALRGQIRALGQVNTDGDMVFVGEGFGVAGLGLCEPATWTSVERSRKDKLCGTGDAILRAGYMNGWSIMEMKVSAIH</sequence>
<name>A0A1N7JPJ0_9GAMM</name>
<proteinExistence type="predicted"/>
<dbReference type="SUPFAM" id="SSF141072">
    <property type="entry name" value="CalX-like"/>
    <property type="match status" value="1"/>
</dbReference>
<dbReference type="EMBL" id="FTOH01000002">
    <property type="protein sequence ID" value="SIS51283.1"/>
    <property type="molecule type" value="Genomic_DNA"/>
</dbReference>
<organism evidence="6 7">
    <name type="scientific">Thalassolituus maritimus</name>
    <dbReference type="NCBI Taxonomy" id="484498"/>
    <lineage>
        <taxon>Bacteria</taxon>
        <taxon>Pseudomonadati</taxon>
        <taxon>Pseudomonadota</taxon>
        <taxon>Gammaproteobacteria</taxon>
        <taxon>Oceanospirillales</taxon>
        <taxon>Oceanospirillaceae</taxon>
        <taxon>Thalassolituus</taxon>
    </lineage>
</organism>
<evidence type="ECO:0000259" key="5">
    <source>
        <dbReference type="Pfam" id="PF03160"/>
    </source>
</evidence>
<feature type="domain" description="Calx-beta" evidence="5">
    <location>
        <begin position="293"/>
        <end position="396"/>
    </location>
</feature>